<evidence type="ECO:0000256" key="2">
    <source>
        <dbReference type="SAM" id="Phobius"/>
    </source>
</evidence>
<keyword evidence="2" id="KW-1133">Transmembrane helix</keyword>
<protein>
    <submittedName>
        <fullName evidence="3">Uncharacterized protein</fullName>
    </submittedName>
</protein>
<name>A0A2A6C8P8_PRIPA</name>
<proteinExistence type="predicted"/>
<dbReference type="AlphaFoldDB" id="A0A2A6C8P8"/>
<evidence type="ECO:0000256" key="1">
    <source>
        <dbReference type="SAM" id="MobiDB-lite"/>
    </source>
</evidence>
<dbReference type="EnsemblMetazoa" id="PPA18322.1">
    <property type="protein sequence ID" value="PPA18322.1"/>
    <property type="gene ID" value="WBGene00107876"/>
</dbReference>
<feature type="region of interest" description="Disordered" evidence="1">
    <location>
        <begin position="143"/>
        <end position="205"/>
    </location>
</feature>
<reference evidence="3" key="2">
    <citation type="submission" date="2022-06" db="UniProtKB">
        <authorList>
            <consortium name="EnsemblMetazoa"/>
        </authorList>
    </citation>
    <scope>IDENTIFICATION</scope>
    <source>
        <strain evidence="3">PS312</strain>
    </source>
</reference>
<evidence type="ECO:0000313" key="4">
    <source>
        <dbReference type="Proteomes" id="UP000005239"/>
    </source>
</evidence>
<feature type="compositionally biased region" description="Basic and acidic residues" evidence="1">
    <location>
        <begin position="175"/>
        <end position="185"/>
    </location>
</feature>
<keyword evidence="2" id="KW-0812">Transmembrane</keyword>
<reference evidence="4" key="1">
    <citation type="journal article" date="2008" name="Nat. Genet.">
        <title>The Pristionchus pacificus genome provides a unique perspective on nematode lifestyle and parasitism.</title>
        <authorList>
            <person name="Dieterich C."/>
            <person name="Clifton S.W."/>
            <person name="Schuster L.N."/>
            <person name="Chinwalla A."/>
            <person name="Delehaunty K."/>
            <person name="Dinkelacker I."/>
            <person name="Fulton L."/>
            <person name="Fulton R."/>
            <person name="Godfrey J."/>
            <person name="Minx P."/>
            <person name="Mitreva M."/>
            <person name="Roeseler W."/>
            <person name="Tian H."/>
            <person name="Witte H."/>
            <person name="Yang S.P."/>
            <person name="Wilson R.K."/>
            <person name="Sommer R.J."/>
        </authorList>
    </citation>
    <scope>NUCLEOTIDE SEQUENCE [LARGE SCALE GENOMIC DNA]</scope>
    <source>
        <strain evidence="4">PS312</strain>
    </source>
</reference>
<accession>A0A2A6C8P8</accession>
<keyword evidence="4" id="KW-1185">Reference proteome</keyword>
<sequence length="205" mass="23256">MMPDPHPFLLISRASVGLLERLSISESMQFGDKTWLRASIQMSRLIKSMFRIASIVVICFFGIAVAVVFLAICLLARLCGKAARSVHRKLTIDYRDCPDQVPHTKRVYEIQAEEGVYNQPPEPPEYEELENCEPVVDKIPKQGSLKELRNSEESLKEKGTAPEAKKNNAPSMANRQRERAIHKDSVVANLNPFKHKMKNQLPEMV</sequence>
<keyword evidence="2" id="KW-0472">Membrane</keyword>
<dbReference type="OrthoDB" id="5859293at2759"/>
<organism evidence="3 4">
    <name type="scientific">Pristionchus pacificus</name>
    <name type="common">Parasitic nematode worm</name>
    <dbReference type="NCBI Taxonomy" id="54126"/>
    <lineage>
        <taxon>Eukaryota</taxon>
        <taxon>Metazoa</taxon>
        <taxon>Ecdysozoa</taxon>
        <taxon>Nematoda</taxon>
        <taxon>Chromadorea</taxon>
        <taxon>Rhabditida</taxon>
        <taxon>Rhabditina</taxon>
        <taxon>Diplogasteromorpha</taxon>
        <taxon>Diplogasteroidea</taxon>
        <taxon>Neodiplogasteridae</taxon>
        <taxon>Pristionchus</taxon>
    </lineage>
</organism>
<gene>
    <name evidence="3" type="primary">WBGene00107876</name>
</gene>
<dbReference type="Proteomes" id="UP000005239">
    <property type="component" value="Unassembled WGS sequence"/>
</dbReference>
<feature type="compositionally biased region" description="Basic and acidic residues" evidence="1">
    <location>
        <begin position="143"/>
        <end position="166"/>
    </location>
</feature>
<evidence type="ECO:0000313" key="3">
    <source>
        <dbReference type="EnsemblMetazoa" id="PPA18322.1"/>
    </source>
</evidence>
<feature type="transmembrane region" description="Helical" evidence="2">
    <location>
        <begin position="49"/>
        <end position="79"/>
    </location>
</feature>
<accession>A0A8R1UC47</accession>